<keyword evidence="4" id="KW-0805">Transcription regulation</keyword>
<dbReference type="InterPro" id="IPR007219">
    <property type="entry name" value="XnlR_reg_dom"/>
</dbReference>
<keyword evidence="2" id="KW-0479">Metal-binding</keyword>
<keyword evidence="6" id="KW-0804">Transcription</keyword>
<organism evidence="10 11">
    <name type="scientific">Pyrenophora seminiperda CCB06</name>
    <dbReference type="NCBI Taxonomy" id="1302712"/>
    <lineage>
        <taxon>Eukaryota</taxon>
        <taxon>Fungi</taxon>
        <taxon>Dikarya</taxon>
        <taxon>Ascomycota</taxon>
        <taxon>Pezizomycotina</taxon>
        <taxon>Dothideomycetes</taxon>
        <taxon>Pleosporomycetidae</taxon>
        <taxon>Pleosporales</taxon>
        <taxon>Pleosporineae</taxon>
        <taxon>Pleosporaceae</taxon>
        <taxon>Pyrenophora</taxon>
    </lineage>
</organism>
<dbReference type="GO" id="GO:0006351">
    <property type="term" value="P:DNA-templated transcription"/>
    <property type="evidence" value="ECO:0007669"/>
    <property type="project" value="InterPro"/>
</dbReference>
<evidence type="ECO:0000256" key="8">
    <source>
        <dbReference type="SAM" id="MobiDB-lite"/>
    </source>
</evidence>
<evidence type="ECO:0000256" key="7">
    <source>
        <dbReference type="ARBA" id="ARBA00023242"/>
    </source>
</evidence>
<feature type="compositionally biased region" description="Polar residues" evidence="8">
    <location>
        <begin position="148"/>
        <end position="158"/>
    </location>
</feature>
<feature type="region of interest" description="Disordered" evidence="8">
    <location>
        <begin position="731"/>
        <end position="757"/>
    </location>
</feature>
<dbReference type="CDD" id="cd00067">
    <property type="entry name" value="GAL4"/>
    <property type="match status" value="1"/>
</dbReference>
<dbReference type="InterPro" id="IPR036864">
    <property type="entry name" value="Zn2-C6_fun-type_DNA-bd_sf"/>
</dbReference>
<evidence type="ECO:0000256" key="2">
    <source>
        <dbReference type="ARBA" id="ARBA00022723"/>
    </source>
</evidence>
<comment type="subcellular location">
    <subcellularLocation>
        <location evidence="1">Nucleus</location>
    </subcellularLocation>
</comment>
<name>A0A3M7M453_9PLEO</name>
<feature type="compositionally biased region" description="Polar residues" evidence="8">
    <location>
        <begin position="743"/>
        <end position="756"/>
    </location>
</feature>
<dbReference type="GO" id="GO:0000981">
    <property type="term" value="F:DNA-binding transcription factor activity, RNA polymerase II-specific"/>
    <property type="evidence" value="ECO:0007669"/>
    <property type="project" value="InterPro"/>
</dbReference>
<evidence type="ECO:0000259" key="9">
    <source>
        <dbReference type="SMART" id="SM00906"/>
    </source>
</evidence>
<dbReference type="EMBL" id="KE747817">
    <property type="protein sequence ID" value="RMZ69174.1"/>
    <property type="molecule type" value="Genomic_DNA"/>
</dbReference>
<dbReference type="SMART" id="SM00906">
    <property type="entry name" value="Fungal_trans"/>
    <property type="match status" value="1"/>
</dbReference>
<feature type="region of interest" description="Disordered" evidence="8">
    <location>
        <begin position="237"/>
        <end position="274"/>
    </location>
</feature>
<evidence type="ECO:0000256" key="5">
    <source>
        <dbReference type="ARBA" id="ARBA00023125"/>
    </source>
</evidence>
<dbReference type="CDD" id="cd12148">
    <property type="entry name" value="fungal_TF_MHR"/>
    <property type="match status" value="1"/>
</dbReference>
<dbReference type="AlphaFoldDB" id="A0A3M7M453"/>
<feature type="domain" description="Xylanolytic transcriptional activator regulatory" evidence="9">
    <location>
        <begin position="390"/>
        <end position="467"/>
    </location>
</feature>
<dbReference type="GO" id="GO:0005634">
    <property type="term" value="C:nucleus"/>
    <property type="evidence" value="ECO:0007669"/>
    <property type="project" value="UniProtKB-SubCell"/>
</dbReference>
<evidence type="ECO:0000256" key="1">
    <source>
        <dbReference type="ARBA" id="ARBA00004123"/>
    </source>
</evidence>
<proteinExistence type="predicted"/>
<gene>
    <name evidence="10" type="ORF">GMOD_00003101</name>
</gene>
<dbReference type="Proteomes" id="UP000265663">
    <property type="component" value="Unassembled WGS sequence"/>
</dbReference>
<evidence type="ECO:0000256" key="3">
    <source>
        <dbReference type="ARBA" id="ARBA00022833"/>
    </source>
</evidence>
<dbReference type="GO" id="GO:0043565">
    <property type="term" value="F:sequence-specific DNA binding"/>
    <property type="evidence" value="ECO:0007669"/>
    <property type="project" value="TreeGrafter"/>
</dbReference>
<accession>A0A3M7M453</accession>
<evidence type="ECO:0000313" key="10">
    <source>
        <dbReference type="EMBL" id="RMZ69174.1"/>
    </source>
</evidence>
<keyword evidence="3" id="KW-0862">Zinc</keyword>
<dbReference type="Gene3D" id="4.10.240.10">
    <property type="entry name" value="Zn(2)-C6 fungal-type DNA-binding domain"/>
    <property type="match status" value="1"/>
</dbReference>
<protein>
    <submittedName>
        <fullName evidence="10">Fungal specific transcription factor domain-containing</fullName>
    </submittedName>
</protein>
<feature type="region of interest" description="Disordered" evidence="8">
    <location>
        <begin position="140"/>
        <end position="190"/>
    </location>
</feature>
<dbReference type="Pfam" id="PF04082">
    <property type="entry name" value="Fungal_trans"/>
    <property type="match status" value="1"/>
</dbReference>
<keyword evidence="7" id="KW-0539">Nucleus</keyword>
<keyword evidence="5" id="KW-0238">DNA-binding</keyword>
<dbReference type="OrthoDB" id="9970124at2759"/>
<dbReference type="InterPro" id="IPR001138">
    <property type="entry name" value="Zn2Cys6_DnaBD"/>
</dbReference>
<dbReference type="GO" id="GO:0045944">
    <property type="term" value="P:positive regulation of transcription by RNA polymerase II"/>
    <property type="evidence" value="ECO:0007669"/>
    <property type="project" value="TreeGrafter"/>
</dbReference>
<evidence type="ECO:0000313" key="11">
    <source>
        <dbReference type="Proteomes" id="UP000265663"/>
    </source>
</evidence>
<reference evidence="10 11" key="1">
    <citation type="journal article" date="2014" name="PLoS ONE">
        <title>De novo Genome Assembly of the Fungal Plant Pathogen Pyrenophora semeniperda.</title>
        <authorList>
            <person name="Soliai M.M."/>
            <person name="Meyer S.E."/>
            <person name="Udall J.A."/>
            <person name="Elzinga D.E."/>
            <person name="Hermansen R.A."/>
            <person name="Bodily P.M."/>
            <person name="Hart A.A."/>
            <person name="Coleman C.E."/>
        </authorList>
    </citation>
    <scope>NUCLEOTIDE SEQUENCE [LARGE SCALE GENOMIC DNA]</scope>
    <source>
        <strain evidence="10 11">CCB06</strain>
        <tissue evidence="10">Mycelium</tissue>
    </source>
</reference>
<evidence type="ECO:0000256" key="4">
    <source>
        <dbReference type="ARBA" id="ARBA00023015"/>
    </source>
</evidence>
<keyword evidence="11" id="KW-1185">Reference proteome</keyword>
<dbReference type="GO" id="GO:0008270">
    <property type="term" value="F:zinc ion binding"/>
    <property type="evidence" value="ECO:0007669"/>
    <property type="project" value="InterPro"/>
</dbReference>
<dbReference type="InterPro" id="IPR052202">
    <property type="entry name" value="Yeast_MetPath_Reg"/>
</dbReference>
<dbReference type="PANTHER" id="PTHR47782">
    <property type="entry name" value="ZN(II)2CYS6 TRANSCRIPTION FACTOR (EUROFUNG)-RELATED"/>
    <property type="match status" value="1"/>
</dbReference>
<feature type="compositionally biased region" description="Polar residues" evidence="8">
    <location>
        <begin position="237"/>
        <end position="258"/>
    </location>
</feature>
<sequence>MILPREPPKPLFKSGSNCRHTTSYHYGHILKHHESTAFCSQKASRGLSLQEMQAEKAKGTSVYHVAGQLAFSLSSWQCDGARPVCRSCERAGVACAYERTLRPQYPGGKSVYVLSPINIYINALEERIAFLEARLPDHAEDHYDNGSEPLQNGSSMSTEEAPPTNQPQFSGSRSRRESREDCLSEDYEGDDRTSLVDGVAYLSLCASGTTDTTSEPYYVGSSSGATIARIIQSSIFGSSNKRPGHSPINQTDQGSKSSRLPPPPESIHSEEPTTEFPDWQQARMLFDVFFERIHTRWPLLDRVIYTKLFDKQYIQGALTIIERSFLHLIYAITARFLSLTRKPCGVDSDRHLVAATEPMDYILTQHNLATVQFLILLGVHGQRSPYGAGAWSQIRYATSVCIEMGLHRKRTLIGSPEQARDAEIRRRAFWACYCLDRVTSIVLGRAFAIADRDINVEVSRPMPLAGFCLQSQKLPSTSPEFWTLTHAEAPDADKVQWSNIEPYIHIIKLDQIQSRIHRAVFRVDRDVFNETTEQRAKLDRKMAKIRTDLDEWLRTYPQTPKKENKITWMYDPESAYLDARDFYGVQYHKAMLFLFTVFLPTLDTSDIRFITCARSAACVCNAYKRLSQNRTLTYTMISLHSCFVAGLTLVYCIWRDRSLFSYDVLEATRACSQILTIFGEKWPGAVKYRDIFDALSGSLFKTVVNSTPTATLHTNGSRPLQLDMDAEPAMTGISSHGRRASHEQASQGTAQSSKPTLSHMVTDAVKEAFMEVDEEAPGGWQGWRMWNEMVRDDSTPMPVSAMRFDGVAQGQAQMSWSAYEGSAFYGVDPIQDAAMQMDNGGVMDSSQWNFGVYR</sequence>
<evidence type="ECO:0000256" key="6">
    <source>
        <dbReference type="ARBA" id="ARBA00023163"/>
    </source>
</evidence>
<dbReference type="PANTHER" id="PTHR47782:SF12">
    <property type="entry name" value="ZN(II)2CYS6 TRANSCRIPTION FACTOR (EUROFUNG)"/>
    <property type="match status" value="1"/>
</dbReference>